<dbReference type="InterPro" id="IPR052050">
    <property type="entry name" value="SecEffector_AnkRepeat"/>
</dbReference>
<dbReference type="InterPro" id="IPR036770">
    <property type="entry name" value="Ankyrin_rpt-contain_sf"/>
</dbReference>
<dbReference type="SUPFAM" id="SSF140860">
    <property type="entry name" value="Pseudo ankyrin repeat-like"/>
    <property type="match status" value="1"/>
</dbReference>
<gene>
    <name evidence="2" type="ORF">JKP88DRAFT_336834</name>
</gene>
<accession>A0A835YT09</accession>
<name>A0A835YT09_9STRA</name>
<comment type="caution">
    <text evidence="2">The sequence shown here is derived from an EMBL/GenBank/DDBJ whole genome shotgun (WGS) entry which is preliminary data.</text>
</comment>
<dbReference type="AlphaFoldDB" id="A0A835YT09"/>
<dbReference type="Proteomes" id="UP000664859">
    <property type="component" value="Unassembled WGS sequence"/>
</dbReference>
<organism evidence="2 3">
    <name type="scientific">Tribonema minus</name>
    <dbReference type="NCBI Taxonomy" id="303371"/>
    <lineage>
        <taxon>Eukaryota</taxon>
        <taxon>Sar</taxon>
        <taxon>Stramenopiles</taxon>
        <taxon>Ochrophyta</taxon>
        <taxon>PX clade</taxon>
        <taxon>Xanthophyceae</taxon>
        <taxon>Tribonematales</taxon>
        <taxon>Tribonemataceae</taxon>
        <taxon>Tribonema</taxon>
    </lineage>
</organism>
<proteinExistence type="predicted"/>
<dbReference type="Gene3D" id="1.25.40.20">
    <property type="entry name" value="Ankyrin repeat-containing domain"/>
    <property type="match status" value="1"/>
</dbReference>
<dbReference type="PANTHER" id="PTHR46586:SF3">
    <property type="entry name" value="ANKYRIN REPEAT-CONTAINING PROTEIN"/>
    <property type="match status" value="1"/>
</dbReference>
<reference evidence="2" key="1">
    <citation type="submission" date="2021-02" db="EMBL/GenBank/DDBJ databases">
        <title>First Annotated Genome of the Yellow-green Alga Tribonema minus.</title>
        <authorList>
            <person name="Mahan K.M."/>
        </authorList>
    </citation>
    <scope>NUCLEOTIDE SEQUENCE</scope>
    <source>
        <strain evidence="2">UTEX B ZZ1240</strain>
    </source>
</reference>
<sequence length="363" mass="40802">MHSAWCQYQRANLQCLASESSPRQRLRFLLQAHGNGCKCRTAVHREQQQRARQQRRWTHLSGAVITEQASGSNFRDQFGPEVRLGPRSRWQLNFYLQRQTPAGDMSAVKKARSGAVGDGDAASGPPRNSRDTFRIRILQYLGRGRHMQAASVNSTWRRLYTSLYPRKETAISEMCRSLSLLEWASALSPRAVRTHKKLRYWTGLHGDLGAFQWAVKHCSYCAQPGNQVDEASACTGAAAGGHVALLRWAHEQRLYWTASACNAAALGGHLEALKYARANGCNWSFQTFGFAARGGHIAVLRWMHAQGLKWGHHATGEAAKHGQVAAWKWLVRHGCPWHGYSFEVLEQRADCERWALKHGYGNS</sequence>
<evidence type="ECO:0000256" key="1">
    <source>
        <dbReference type="SAM" id="MobiDB-lite"/>
    </source>
</evidence>
<dbReference type="OrthoDB" id="94804at2759"/>
<dbReference type="EMBL" id="JAFCMP010000542">
    <property type="protein sequence ID" value="KAG5176013.1"/>
    <property type="molecule type" value="Genomic_DNA"/>
</dbReference>
<evidence type="ECO:0000313" key="2">
    <source>
        <dbReference type="EMBL" id="KAG5176013.1"/>
    </source>
</evidence>
<feature type="region of interest" description="Disordered" evidence="1">
    <location>
        <begin position="109"/>
        <end position="129"/>
    </location>
</feature>
<feature type="compositionally biased region" description="Low complexity" evidence="1">
    <location>
        <begin position="113"/>
        <end position="124"/>
    </location>
</feature>
<keyword evidence="3" id="KW-1185">Reference proteome</keyword>
<dbReference type="PANTHER" id="PTHR46586">
    <property type="entry name" value="ANKYRIN REPEAT-CONTAINING PROTEIN"/>
    <property type="match status" value="1"/>
</dbReference>
<evidence type="ECO:0000313" key="3">
    <source>
        <dbReference type="Proteomes" id="UP000664859"/>
    </source>
</evidence>
<protein>
    <submittedName>
        <fullName evidence="2">Uncharacterized protein</fullName>
    </submittedName>
</protein>